<dbReference type="PROSITE" id="PS01031">
    <property type="entry name" value="SHSP"/>
    <property type="match status" value="1"/>
</dbReference>
<dbReference type="Pfam" id="PF00011">
    <property type="entry name" value="HSP20"/>
    <property type="match status" value="1"/>
</dbReference>
<organism evidence="4 5">
    <name type="scientific">Candidatus Segetimicrobium genomatis</name>
    <dbReference type="NCBI Taxonomy" id="2569760"/>
    <lineage>
        <taxon>Bacteria</taxon>
        <taxon>Bacillati</taxon>
        <taxon>Candidatus Sysuimicrobiota</taxon>
        <taxon>Candidatus Sysuimicrobiia</taxon>
        <taxon>Candidatus Sysuimicrobiales</taxon>
        <taxon>Candidatus Segetimicrobiaceae</taxon>
        <taxon>Candidatus Segetimicrobium</taxon>
    </lineage>
</organism>
<dbReference type="EMBL" id="VBAO01000500">
    <property type="protein sequence ID" value="TMI76759.1"/>
    <property type="molecule type" value="Genomic_DNA"/>
</dbReference>
<dbReference type="Gene3D" id="2.60.40.790">
    <property type="match status" value="1"/>
</dbReference>
<evidence type="ECO:0000256" key="2">
    <source>
        <dbReference type="RuleBase" id="RU003616"/>
    </source>
</evidence>
<sequence>MCVHDGGSCLILDLLLTTVPGLEPQNIHIAVSGHQLSVQGRLRGLGQEKRPGYFQHEWSVGPYNRTVDLPLAVDATRANASYDNGVLVMIFPLAAQPISGTMTLSKVGTAKGQCIRHVGQDLRDAPFLSNS</sequence>
<proteinExistence type="inferred from homology"/>
<comment type="caution">
    <text evidence="4">The sequence shown here is derived from an EMBL/GenBank/DDBJ whole genome shotgun (WGS) entry which is preliminary data.</text>
</comment>
<evidence type="ECO:0000259" key="3">
    <source>
        <dbReference type="PROSITE" id="PS01031"/>
    </source>
</evidence>
<protein>
    <submittedName>
        <fullName evidence="4">Hsp20/alpha crystallin family protein</fullName>
    </submittedName>
</protein>
<dbReference type="Proteomes" id="UP000320048">
    <property type="component" value="Unassembled WGS sequence"/>
</dbReference>
<gene>
    <name evidence="4" type="ORF">E6H04_14795</name>
</gene>
<dbReference type="AlphaFoldDB" id="A0A537IZN1"/>
<evidence type="ECO:0000313" key="4">
    <source>
        <dbReference type="EMBL" id="TMI76759.1"/>
    </source>
</evidence>
<comment type="similarity">
    <text evidence="1 2">Belongs to the small heat shock protein (HSP20) family.</text>
</comment>
<dbReference type="SUPFAM" id="SSF49764">
    <property type="entry name" value="HSP20-like chaperones"/>
    <property type="match status" value="1"/>
</dbReference>
<accession>A0A537IZN1</accession>
<dbReference type="CDD" id="cd06464">
    <property type="entry name" value="ACD_sHsps-like"/>
    <property type="match status" value="1"/>
</dbReference>
<evidence type="ECO:0000256" key="1">
    <source>
        <dbReference type="PROSITE-ProRule" id="PRU00285"/>
    </source>
</evidence>
<reference evidence="4 5" key="1">
    <citation type="journal article" date="2019" name="Nat. Microbiol.">
        <title>Mediterranean grassland soil C-N compound turnover is dependent on rainfall and depth, and is mediated by genomically divergent microorganisms.</title>
        <authorList>
            <person name="Diamond S."/>
            <person name="Andeer P.F."/>
            <person name="Li Z."/>
            <person name="Crits-Christoph A."/>
            <person name="Burstein D."/>
            <person name="Anantharaman K."/>
            <person name="Lane K.R."/>
            <person name="Thomas B.C."/>
            <person name="Pan C."/>
            <person name="Northen T.R."/>
            <person name="Banfield J.F."/>
        </authorList>
    </citation>
    <scope>NUCLEOTIDE SEQUENCE [LARGE SCALE GENOMIC DNA]</scope>
    <source>
        <strain evidence="4">NP_7</strain>
    </source>
</reference>
<dbReference type="InterPro" id="IPR008978">
    <property type="entry name" value="HSP20-like_chaperone"/>
</dbReference>
<evidence type="ECO:0000313" key="5">
    <source>
        <dbReference type="Proteomes" id="UP000320048"/>
    </source>
</evidence>
<feature type="domain" description="SHSP" evidence="3">
    <location>
        <begin position="1"/>
        <end position="110"/>
    </location>
</feature>
<dbReference type="InterPro" id="IPR002068">
    <property type="entry name" value="A-crystallin/Hsp20_dom"/>
</dbReference>
<name>A0A537IZN1_9BACT</name>